<evidence type="ECO:0000256" key="2">
    <source>
        <dbReference type="ARBA" id="ARBA00022630"/>
    </source>
</evidence>
<dbReference type="PROSITE" id="PS00197">
    <property type="entry name" value="2FE2S_FER_1"/>
    <property type="match status" value="1"/>
</dbReference>
<dbReference type="InterPro" id="IPR017938">
    <property type="entry name" value="Riboflavin_synthase-like_b-brl"/>
</dbReference>
<keyword evidence="3" id="KW-0001">2Fe-2S</keyword>
<dbReference type="InterPro" id="IPR001041">
    <property type="entry name" value="2Fe-2S_ferredoxin-type"/>
</dbReference>
<dbReference type="Pfam" id="PF00111">
    <property type="entry name" value="Fer2"/>
    <property type="match status" value="1"/>
</dbReference>
<dbReference type="Proteomes" id="UP001500653">
    <property type="component" value="Unassembled WGS sequence"/>
</dbReference>
<dbReference type="InterPro" id="IPR012675">
    <property type="entry name" value="Beta-grasp_dom_sf"/>
</dbReference>
<dbReference type="Gene3D" id="2.40.30.10">
    <property type="entry name" value="Translation factors"/>
    <property type="match status" value="1"/>
</dbReference>
<evidence type="ECO:0000256" key="7">
    <source>
        <dbReference type="ARBA" id="ARBA00023014"/>
    </source>
</evidence>
<dbReference type="EMBL" id="BAAALN010000005">
    <property type="protein sequence ID" value="GAA1236122.1"/>
    <property type="molecule type" value="Genomic_DNA"/>
</dbReference>
<name>A0ABP4GXD0_9PSEU</name>
<dbReference type="PRINTS" id="PR00409">
    <property type="entry name" value="PHDIOXRDTASE"/>
</dbReference>
<dbReference type="Gene3D" id="3.40.50.80">
    <property type="entry name" value="Nucleotide-binding domain of ferredoxin-NADP reductase (FNR) module"/>
    <property type="match status" value="1"/>
</dbReference>
<reference evidence="11" key="1">
    <citation type="journal article" date="2019" name="Int. J. Syst. Evol. Microbiol.">
        <title>The Global Catalogue of Microorganisms (GCM) 10K type strain sequencing project: providing services to taxonomists for standard genome sequencing and annotation.</title>
        <authorList>
            <consortium name="The Broad Institute Genomics Platform"/>
            <consortium name="The Broad Institute Genome Sequencing Center for Infectious Disease"/>
            <person name="Wu L."/>
            <person name="Ma J."/>
        </authorList>
    </citation>
    <scope>NUCLEOTIDE SEQUENCE [LARGE SCALE GENOMIC DNA]</scope>
    <source>
        <strain evidence="11">JCM 13023</strain>
    </source>
</reference>
<dbReference type="PROSITE" id="PS51085">
    <property type="entry name" value="2FE2S_FER_2"/>
    <property type="match status" value="1"/>
</dbReference>
<keyword evidence="7" id="KW-0411">Iron-sulfur</keyword>
<evidence type="ECO:0000256" key="4">
    <source>
        <dbReference type="ARBA" id="ARBA00022723"/>
    </source>
</evidence>
<comment type="caution">
    <text evidence="10">The sequence shown here is derived from an EMBL/GenBank/DDBJ whole genome shotgun (WGS) entry which is preliminary data.</text>
</comment>
<dbReference type="CDD" id="cd06185">
    <property type="entry name" value="PDR_like"/>
    <property type="match status" value="1"/>
</dbReference>
<dbReference type="CDD" id="cd00207">
    <property type="entry name" value="fer2"/>
    <property type="match status" value="1"/>
</dbReference>
<comment type="cofactor">
    <cofactor evidence="1">
        <name>FAD</name>
        <dbReference type="ChEBI" id="CHEBI:57692"/>
    </cofactor>
</comment>
<keyword evidence="5" id="KW-0560">Oxidoreductase</keyword>
<keyword evidence="11" id="KW-1185">Reference proteome</keyword>
<accession>A0ABP4GXD0</accession>
<keyword evidence="4" id="KW-0479">Metal-binding</keyword>
<dbReference type="PANTHER" id="PTHR47354">
    <property type="entry name" value="NADH OXIDOREDUCTASE HCR"/>
    <property type="match status" value="1"/>
</dbReference>
<evidence type="ECO:0000259" key="8">
    <source>
        <dbReference type="PROSITE" id="PS51085"/>
    </source>
</evidence>
<gene>
    <name evidence="10" type="ORF">GCM10009676_20330</name>
</gene>
<dbReference type="InterPro" id="IPR036010">
    <property type="entry name" value="2Fe-2S_ferredoxin-like_sf"/>
</dbReference>
<dbReference type="SUPFAM" id="SSF54292">
    <property type="entry name" value="2Fe-2S ferredoxin-like"/>
    <property type="match status" value="1"/>
</dbReference>
<evidence type="ECO:0000259" key="9">
    <source>
        <dbReference type="PROSITE" id="PS51384"/>
    </source>
</evidence>
<keyword evidence="2" id="KW-0285">Flavoprotein</keyword>
<dbReference type="InterPro" id="IPR017927">
    <property type="entry name" value="FAD-bd_FR_type"/>
</dbReference>
<dbReference type="InterPro" id="IPR039261">
    <property type="entry name" value="FNR_nucleotide-bd"/>
</dbReference>
<dbReference type="PANTHER" id="PTHR47354:SF1">
    <property type="entry name" value="CARNITINE MONOOXYGENASE REDUCTASE SUBUNIT"/>
    <property type="match status" value="1"/>
</dbReference>
<dbReference type="InterPro" id="IPR006058">
    <property type="entry name" value="2Fe2S_fd_BS"/>
</dbReference>
<organism evidence="10 11">
    <name type="scientific">Prauserella halophila</name>
    <dbReference type="NCBI Taxonomy" id="185641"/>
    <lineage>
        <taxon>Bacteria</taxon>
        <taxon>Bacillati</taxon>
        <taxon>Actinomycetota</taxon>
        <taxon>Actinomycetes</taxon>
        <taxon>Pseudonocardiales</taxon>
        <taxon>Pseudonocardiaceae</taxon>
        <taxon>Prauserella</taxon>
    </lineage>
</organism>
<evidence type="ECO:0000256" key="5">
    <source>
        <dbReference type="ARBA" id="ARBA00023002"/>
    </source>
</evidence>
<keyword evidence="6" id="KW-0408">Iron</keyword>
<protein>
    <submittedName>
        <fullName evidence="10">PDR/VanB family oxidoreductase</fullName>
    </submittedName>
</protein>
<evidence type="ECO:0000313" key="10">
    <source>
        <dbReference type="EMBL" id="GAA1236122.1"/>
    </source>
</evidence>
<feature type="domain" description="2Fe-2S ferredoxin-type" evidence="8">
    <location>
        <begin position="235"/>
        <end position="320"/>
    </location>
</feature>
<dbReference type="PROSITE" id="PS51384">
    <property type="entry name" value="FAD_FR"/>
    <property type="match status" value="1"/>
</dbReference>
<dbReference type="SUPFAM" id="SSF63380">
    <property type="entry name" value="Riboflavin synthase domain-like"/>
    <property type="match status" value="1"/>
</dbReference>
<evidence type="ECO:0000256" key="1">
    <source>
        <dbReference type="ARBA" id="ARBA00001974"/>
    </source>
</evidence>
<evidence type="ECO:0000256" key="3">
    <source>
        <dbReference type="ARBA" id="ARBA00022714"/>
    </source>
</evidence>
<evidence type="ECO:0000256" key="6">
    <source>
        <dbReference type="ARBA" id="ARBA00023004"/>
    </source>
</evidence>
<dbReference type="RefSeq" id="WP_253863255.1">
    <property type="nucleotide sequence ID" value="NZ_BAAALN010000005.1"/>
</dbReference>
<dbReference type="Gene3D" id="3.10.20.30">
    <property type="match status" value="1"/>
</dbReference>
<evidence type="ECO:0000313" key="11">
    <source>
        <dbReference type="Proteomes" id="UP001500653"/>
    </source>
</evidence>
<dbReference type="InterPro" id="IPR050415">
    <property type="entry name" value="MRET"/>
</dbReference>
<sequence length="320" mass="34608">MHSTREEVDLRLQIATRTTGAEGVAVLELRDPTGEDLPMWEPGAHIDLALGTDLVRQYSLCGDPAQRDVWRIAVLREPDGRGGSQHVHETLDPGATVDVRGPRNHFSLRPSLRYVFLAGGIGITPILPMVAAAEAAGADWQLHYGGRSRKSMAFLGELEAKTGNRVSLHPQDEVGLLDLSGILGTPRPDTLVYVCGPEPLLKAVEQQCEGWPDGSLHLERFSPKEFDAPVRADSFDVELAASGLTLTIPPHRSILRVAEEAGVPVVYSCEEGTCGTCETKVLSGQVDHRDSLLNPDEQAANDAIFICVSRAACSRLVIDL</sequence>
<feature type="domain" description="FAD-binding FR-type" evidence="9">
    <location>
        <begin position="5"/>
        <end position="109"/>
    </location>
</feature>
<proteinExistence type="predicted"/>
<dbReference type="SUPFAM" id="SSF52343">
    <property type="entry name" value="Ferredoxin reductase-like, C-terminal NADP-linked domain"/>
    <property type="match status" value="1"/>
</dbReference>